<protein>
    <submittedName>
        <fullName evidence="1">Nucleotidyltransferase domain-containing protein</fullName>
    </submittedName>
</protein>
<gene>
    <name evidence="1" type="ORF">H6A60_03565</name>
</gene>
<dbReference type="RefSeq" id="WP_205102041.1">
    <property type="nucleotide sequence ID" value="NZ_JACJJC010000004.1"/>
</dbReference>
<evidence type="ECO:0000313" key="2">
    <source>
        <dbReference type="Proteomes" id="UP000715095"/>
    </source>
</evidence>
<sequence>MDLIDPAIRAEINSRLDAIERKHGIRILYAAEAGSRSWGFASPNSDYDVRFIYVPTDWRRYLMLEPFPEVISLPPEGMWDFEGWDLRKTLRLLAKGNPSLAQRLYSPIVYRDNPTFLGNMRTLLAYAVPRAKLYWSYRSIALSHLSRGVQGRDEVSFKILLYVVQAILAMKWTETSEELPPVLFAELVEKTVGGTENESLRIEIESLARMKSTAATQEQNASKRLFPNILRFIERSLEETQPPVAGETTLSPSQLDGFLLSTLGLVGRSENAPQ</sequence>
<comment type="caution">
    <text evidence="1">The sequence shown here is derived from an EMBL/GenBank/DDBJ whole genome shotgun (WGS) entry which is preliminary data.</text>
</comment>
<dbReference type="Pfam" id="PF10127">
    <property type="entry name" value="RlaP"/>
    <property type="match status" value="1"/>
</dbReference>
<dbReference type="PANTHER" id="PTHR34817:SF2">
    <property type="entry name" value="NUCLEOTIDYLTRANSFERASE"/>
    <property type="match status" value="1"/>
</dbReference>
<reference evidence="1 2" key="1">
    <citation type="journal article" date="2021" name="Sci. Rep.">
        <title>The distribution of antibiotic resistance genes in chicken gut microbiota commensals.</title>
        <authorList>
            <person name="Juricova H."/>
            <person name="Matiasovicova J."/>
            <person name="Kubasova T."/>
            <person name="Cejkova D."/>
            <person name="Rychlik I."/>
        </authorList>
    </citation>
    <scope>NUCLEOTIDE SEQUENCE [LARGE SCALE GENOMIC DNA]</scope>
    <source>
        <strain evidence="1 2">An829</strain>
    </source>
</reference>
<dbReference type="PANTHER" id="PTHR34817">
    <property type="entry name" value="NUCLEOTIDYLTRANSFERASE"/>
    <property type="match status" value="1"/>
</dbReference>
<dbReference type="Proteomes" id="UP000715095">
    <property type="component" value="Unassembled WGS sequence"/>
</dbReference>
<accession>A0ABS2DQF4</accession>
<evidence type="ECO:0000313" key="1">
    <source>
        <dbReference type="EMBL" id="MBM6703565.1"/>
    </source>
</evidence>
<proteinExistence type="predicted"/>
<keyword evidence="2" id="KW-1185">Reference proteome</keyword>
<dbReference type="InterPro" id="IPR018775">
    <property type="entry name" value="RlaP"/>
</dbReference>
<organism evidence="1 2">
    <name type="scientific">Sutterella massiliensis</name>
    <dbReference type="NCBI Taxonomy" id="1816689"/>
    <lineage>
        <taxon>Bacteria</taxon>
        <taxon>Pseudomonadati</taxon>
        <taxon>Pseudomonadota</taxon>
        <taxon>Betaproteobacteria</taxon>
        <taxon>Burkholderiales</taxon>
        <taxon>Sutterellaceae</taxon>
        <taxon>Sutterella</taxon>
    </lineage>
</organism>
<dbReference type="EMBL" id="JACJJC010000004">
    <property type="protein sequence ID" value="MBM6703565.1"/>
    <property type="molecule type" value="Genomic_DNA"/>
</dbReference>
<name>A0ABS2DQF4_9BURK</name>